<dbReference type="InterPro" id="IPR015797">
    <property type="entry name" value="NUDIX_hydrolase-like_dom_sf"/>
</dbReference>
<keyword evidence="9" id="KW-1185">Reference proteome</keyword>
<dbReference type="Pfam" id="PF00293">
    <property type="entry name" value="NUDIX"/>
    <property type="match status" value="1"/>
</dbReference>
<dbReference type="InterPro" id="IPR045121">
    <property type="entry name" value="CoAse"/>
</dbReference>
<gene>
    <name evidence="8" type="ordered locus">Desca_0403</name>
</gene>
<keyword evidence="3" id="KW-0479">Metal-binding</keyword>
<keyword evidence="4 8" id="KW-0378">Hydrolase</keyword>
<comment type="cofactor">
    <cofactor evidence="2">
        <name>Mg(2+)</name>
        <dbReference type="ChEBI" id="CHEBI:18420"/>
    </cofactor>
</comment>
<evidence type="ECO:0000256" key="1">
    <source>
        <dbReference type="ARBA" id="ARBA00001936"/>
    </source>
</evidence>
<evidence type="ECO:0000256" key="5">
    <source>
        <dbReference type="ARBA" id="ARBA00022842"/>
    </source>
</evidence>
<dbReference type="GO" id="GO:0010945">
    <property type="term" value="F:coenzyme A diphosphatase activity"/>
    <property type="evidence" value="ECO:0007669"/>
    <property type="project" value="InterPro"/>
</dbReference>
<dbReference type="Gene3D" id="3.90.79.10">
    <property type="entry name" value="Nucleoside Triphosphate Pyrophosphohydrolase"/>
    <property type="match status" value="1"/>
</dbReference>
<feature type="domain" description="Nudix hydrolase" evidence="7">
    <location>
        <begin position="25"/>
        <end position="160"/>
    </location>
</feature>
<protein>
    <submittedName>
        <fullName evidence="8">NUDIX hydrolase</fullName>
    </submittedName>
</protein>
<sequence>MKAAQLTLLQKRLPESPGINGRDEYLNSVVLVLLILISGEYHFVFEQRSANIPQGGEICFPGGKFEEDKDLSREETAIRETTEEMGIPADKISIIGRLDSIVAPMGAIVDAFVGVADIDVHEIKANPNEVARVFTIPVDYFQKNEPETYFATVKVHPSYTDEQSGQEIITFPAEMLGLPERYSQPWGKLKYKILVYKTQEGIVWGITARFIYDVINKLSCKN</sequence>
<dbReference type="HOGENOM" id="CLU_040940_5_2_9"/>
<accession>F6B6X3</accession>
<evidence type="ECO:0000313" key="9">
    <source>
        <dbReference type="Proteomes" id="UP000009226"/>
    </source>
</evidence>
<dbReference type="Proteomes" id="UP000009226">
    <property type="component" value="Chromosome"/>
</dbReference>
<reference evidence="8 9" key="1">
    <citation type="submission" date="2011-05" db="EMBL/GenBank/DDBJ databases">
        <title>Complete sequence of Desulfotomaculum carboxydivorans CO-1-SRB.</title>
        <authorList>
            <consortium name="US DOE Joint Genome Institute"/>
            <person name="Lucas S."/>
            <person name="Han J."/>
            <person name="Lapidus A."/>
            <person name="Cheng J.-F."/>
            <person name="Goodwin L."/>
            <person name="Pitluck S."/>
            <person name="Peters L."/>
            <person name="Mikhailova N."/>
            <person name="Lu M."/>
            <person name="Han C."/>
            <person name="Tapia R."/>
            <person name="Land M."/>
            <person name="Hauser L."/>
            <person name="Kyrpides N."/>
            <person name="Ivanova N."/>
            <person name="Pagani I."/>
            <person name="Stams A."/>
            <person name="Plugge C."/>
            <person name="Muyzer G."/>
            <person name="Kuever J."/>
            <person name="Parshina S."/>
            <person name="Ivanova A."/>
            <person name="Nazina T."/>
            <person name="Woyke T."/>
        </authorList>
    </citation>
    <scope>NUCLEOTIDE SEQUENCE [LARGE SCALE GENOMIC DNA]</scope>
    <source>
        <strain evidence="9">DSM 14880 / VKM B-2319 / CO-1-SRB</strain>
    </source>
</reference>
<evidence type="ECO:0000313" key="8">
    <source>
        <dbReference type="EMBL" id="AEF93298.1"/>
    </source>
</evidence>
<dbReference type="GO" id="GO:0046872">
    <property type="term" value="F:metal ion binding"/>
    <property type="evidence" value="ECO:0007669"/>
    <property type="project" value="UniProtKB-KW"/>
</dbReference>
<dbReference type="PANTHER" id="PTHR12992">
    <property type="entry name" value="NUDIX HYDROLASE"/>
    <property type="match status" value="1"/>
</dbReference>
<evidence type="ECO:0000256" key="6">
    <source>
        <dbReference type="ARBA" id="ARBA00023211"/>
    </source>
</evidence>
<dbReference type="KEGG" id="dca:Desca_0403"/>
<proteinExistence type="predicted"/>
<dbReference type="InterPro" id="IPR000086">
    <property type="entry name" value="NUDIX_hydrolase_dom"/>
</dbReference>
<dbReference type="CDD" id="cd03426">
    <property type="entry name" value="NUDIX_CoAse_Nudt7"/>
    <property type="match status" value="1"/>
</dbReference>
<evidence type="ECO:0000256" key="4">
    <source>
        <dbReference type="ARBA" id="ARBA00022801"/>
    </source>
</evidence>
<dbReference type="SUPFAM" id="SSF55811">
    <property type="entry name" value="Nudix"/>
    <property type="match status" value="1"/>
</dbReference>
<evidence type="ECO:0000256" key="3">
    <source>
        <dbReference type="ARBA" id="ARBA00022723"/>
    </source>
</evidence>
<dbReference type="eggNOG" id="COG0494">
    <property type="taxonomic scope" value="Bacteria"/>
</dbReference>
<dbReference type="PROSITE" id="PS51462">
    <property type="entry name" value="NUDIX"/>
    <property type="match status" value="1"/>
</dbReference>
<dbReference type="EMBL" id="CP002736">
    <property type="protein sequence ID" value="AEF93298.1"/>
    <property type="molecule type" value="Genomic_DNA"/>
</dbReference>
<organism evidence="8 9">
    <name type="scientific">Desulfotomaculum nigrificans (strain DSM 14880 / VKM B-2319 / CO-1-SRB)</name>
    <name type="common">Desulfotomaculum carboxydivorans</name>
    <dbReference type="NCBI Taxonomy" id="868595"/>
    <lineage>
        <taxon>Bacteria</taxon>
        <taxon>Bacillati</taxon>
        <taxon>Bacillota</taxon>
        <taxon>Clostridia</taxon>
        <taxon>Eubacteriales</taxon>
        <taxon>Desulfotomaculaceae</taxon>
        <taxon>Desulfotomaculum</taxon>
    </lineage>
</organism>
<keyword evidence="6" id="KW-0464">Manganese</keyword>
<comment type="cofactor">
    <cofactor evidence="1">
        <name>Mn(2+)</name>
        <dbReference type="ChEBI" id="CHEBI:29035"/>
    </cofactor>
</comment>
<dbReference type="RefSeq" id="WP_003542356.1">
    <property type="nucleotide sequence ID" value="NC_015565.1"/>
</dbReference>
<name>F6B6X3_DESCC</name>
<keyword evidence="5" id="KW-0460">Magnesium</keyword>
<evidence type="ECO:0000256" key="2">
    <source>
        <dbReference type="ARBA" id="ARBA00001946"/>
    </source>
</evidence>
<dbReference type="AlphaFoldDB" id="F6B6X3"/>
<dbReference type="PANTHER" id="PTHR12992:SF11">
    <property type="entry name" value="MITOCHONDRIAL COENZYME A DIPHOSPHATASE NUDT8"/>
    <property type="match status" value="1"/>
</dbReference>
<dbReference type="STRING" id="868595.Desca_0403"/>
<evidence type="ECO:0000259" key="7">
    <source>
        <dbReference type="PROSITE" id="PS51462"/>
    </source>
</evidence>